<keyword evidence="2 3" id="KW-0040">ANK repeat</keyword>
<feature type="repeat" description="ANK" evidence="3">
    <location>
        <begin position="283"/>
        <end position="315"/>
    </location>
</feature>
<gene>
    <name evidence="4" type="ORF">Rsub_04052</name>
</gene>
<feature type="repeat" description="ANK" evidence="3">
    <location>
        <begin position="38"/>
        <end position="70"/>
    </location>
</feature>
<evidence type="ECO:0000256" key="3">
    <source>
        <dbReference type="PROSITE-ProRule" id="PRU00023"/>
    </source>
</evidence>
<dbReference type="Gene3D" id="1.25.40.20">
    <property type="entry name" value="Ankyrin repeat-containing domain"/>
    <property type="match status" value="5"/>
</dbReference>
<feature type="repeat" description="ANK" evidence="3">
    <location>
        <begin position="71"/>
        <end position="105"/>
    </location>
</feature>
<dbReference type="SUPFAM" id="SSF48403">
    <property type="entry name" value="Ankyrin repeat"/>
    <property type="match status" value="2"/>
</dbReference>
<dbReference type="OrthoDB" id="590877at2759"/>
<dbReference type="InterPro" id="IPR036770">
    <property type="entry name" value="Ankyrin_rpt-contain_sf"/>
</dbReference>
<dbReference type="Pfam" id="PF12796">
    <property type="entry name" value="Ank_2"/>
    <property type="match status" value="4"/>
</dbReference>
<sequence>MAAALEGRALLGMARDNKTADIKAAVRLGVPVDYANPIGQTALMVAALWGNLEAVATLLELGADVNKTNQGGATPLHFAAAAKRNAAAAVDALLAAGADPSASDSVGCLPFERADDPAVRIKLGGPDPRLFEFAAAGDAEGIRGLLTSGAVKSLRASDPDGRHALTLAAGAGEEAAAAVELILEIDPGLAAVPDMTGNCPLHAAAEAGNEAAARALLRVLGPEDIDQRNLQLSEYSQGSWSSGAEEIAPWDKTPLALAVEAGDEAMTQLLLDAGADPNIPGFDGACPLHAAVAAGDEGIAALLLEKGADANRPAKDVRSALHSAAQRGPASLLALLLAHGADASAANEGGWTPLHLAARAGSAEKIKALLAAGADASAATSAGHTAAGLAAANGKEAARALLEAAAAGAAAGAGGKAAAAVAAAAPA</sequence>
<evidence type="ECO:0000256" key="1">
    <source>
        <dbReference type="ARBA" id="ARBA00022737"/>
    </source>
</evidence>
<protein>
    <submittedName>
        <fullName evidence="4">Uncharacterized protein</fullName>
    </submittedName>
</protein>
<dbReference type="PROSITE" id="PS50088">
    <property type="entry name" value="ANK_REPEAT"/>
    <property type="match status" value="6"/>
</dbReference>
<accession>A0A2V0NVS7</accession>
<dbReference type="PANTHER" id="PTHR24198:SF165">
    <property type="entry name" value="ANKYRIN REPEAT-CONTAINING PROTEIN-RELATED"/>
    <property type="match status" value="1"/>
</dbReference>
<comment type="caution">
    <text evidence="4">The sequence shown here is derived from an EMBL/GenBank/DDBJ whole genome shotgun (WGS) entry which is preliminary data.</text>
</comment>
<feature type="repeat" description="ANK" evidence="3">
    <location>
        <begin position="250"/>
        <end position="282"/>
    </location>
</feature>
<dbReference type="PANTHER" id="PTHR24198">
    <property type="entry name" value="ANKYRIN REPEAT AND PROTEIN KINASE DOMAIN-CONTAINING PROTEIN"/>
    <property type="match status" value="1"/>
</dbReference>
<keyword evidence="1" id="KW-0677">Repeat</keyword>
<dbReference type="EMBL" id="BDRX01000026">
    <property type="protein sequence ID" value="GBF91748.1"/>
    <property type="molecule type" value="Genomic_DNA"/>
</dbReference>
<dbReference type="PRINTS" id="PR01415">
    <property type="entry name" value="ANKYRIN"/>
</dbReference>
<keyword evidence="5" id="KW-1185">Reference proteome</keyword>
<dbReference type="SMART" id="SM00248">
    <property type="entry name" value="ANK"/>
    <property type="match status" value="8"/>
</dbReference>
<dbReference type="PROSITE" id="PS50297">
    <property type="entry name" value="ANK_REP_REGION"/>
    <property type="match status" value="6"/>
</dbReference>
<feature type="repeat" description="ANK" evidence="3">
    <location>
        <begin position="349"/>
        <end position="381"/>
    </location>
</feature>
<feature type="repeat" description="ANK" evidence="3">
    <location>
        <begin position="316"/>
        <end position="348"/>
    </location>
</feature>
<evidence type="ECO:0000256" key="2">
    <source>
        <dbReference type="ARBA" id="ARBA00023043"/>
    </source>
</evidence>
<organism evidence="4 5">
    <name type="scientific">Raphidocelis subcapitata</name>
    <dbReference type="NCBI Taxonomy" id="307507"/>
    <lineage>
        <taxon>Eukaryota</taxon>
        <taxon>Viridiplantae</taxon>
        <taxon>Chlorophyta</taxon>
        <taxon>core chlorophytes</taxon>
        <taxon>Chlorophyceae</taxon>
        <taxon>CS clade</taxon>
        <taxon>Sphaeropleales</taxon>
        <taxon>Selenastraceae</taxon>
        <taxon>Raphidocelis</taxon>
    </lineage>
</organism>
<dbReference type="AlphaFoldDB" id="A0A2V0NVS7"/>
<dbReference type="STRING" id="307507.A0A2V0NVS7"/>
<name>A0A2V0NVS7_9CHLO</name>
<evidence type="ECO:0000313" key="5">
    <source>
        <dbReference type="Proteomes" id="UP000247498"/>
    </source>
</evidence>
<dbReference type="Proteomes" id="UP000247498">
    <property type="component" value="Unassembled WGS sequence"/>
</dbReference>
<dbReference type="InParanoid" id="A0A2V0NVS7"/>
<proteinExistence type="predicted"/>
<dbReference type="InterPro" id="IPR002110">
    <property type="entry name" value="Ankyrin_rpt"/>
</dbReference>
<reference evidence="4 5" key="1">
    <citation type="journal article" date="2018" name="Sci. Rep.">
        <title>Raphidocelis subcapitata (=Pseudokirchneriella subcapitata) provides an insight into genome evolution and environmental adaptations in the Sphaeropleales.</title>
        <authorList>
            <person name="Suzuki S."/>
            <person name="Yamaguchi H."/>
            <person name="Nakajima N."/>
            <person name="Kawachi M."/>
        </authorList>
    </citation>
    <scope>NUCLEOTIDE SEQUENCE [LARGE SCALE GENOMIC DNA]</scope>
    <source>
        <strain evidence="4 5">NIES-35</strain>
    </source>
</reference>
<evidence type="ECO:0000313" key="4">
    <source>
        <dbReference type="EMBL" id="GBF91748.1"/>
    </source>
</evidence>